<dbReference type="EMBL" id="KZ857455">
    <property type="protein sequence ID" value="RDX44053.1"/>
    <property type="molecule type" value="Genomic_DNA"/>
</dbReference>
<gene>
    <name evidence="1" type="ORF">OH76DRAFT_1360237</name>
</gene>
<dbReference type="InterPro" id="IPR012337">
    <property type="entry name" value="RNaseH-like_sf"/>
</dbReference>
<name>A0A371CUT6_9APHY</name>
<dbReference type="STRING" id="139420.A0A371CUT6"/>
<organism evidence="1 2">
    <name type="scientific">Lentinus brumalis</name>
    <dbReference type="NCBI Taxonomy" id="2498619"/>
    <lineage>
        <taxon>Eukaryota</taxon>
        <taxon>Fungi</taxon>
        <taxon>Dikarya</taxon>
        <taxon>Basidiomycota</taxon>
        <taxon>Agaricomycotina</taxon>
        <taxon>Agaricomycetes</taxon>
        <taxon>Polyporales</taxon>
        <taxon>Polyporaceae</taxon>
        <taxon>Lentinus</taxon>
    </lineage>
</organism>
<evidence type="ECO:0000313" key="2">
    <source>
        <dbReference type="Proteomes" id="UP000256964"/>
    </source>
</evidence>
<evidence type="ECO:0000313" key="1">
    <source>
        <dbReference type="EMBL" id="RDX44053.1"/>
    </source>
</evidence>
<accession>A0A371CUT6</accession>
<proteinExistence type="predicted"/>
<dbReference type="SUPFAM" id="SSF53098">
    <property type="entry name" value="Ribonuclease H-like"/>
    <property type="match status" value="1"/>
</dbReference>
<keyword evidence="2" id="KW-1185">Reference proteome</keyword>
<dbReference type="AlphaFoldDB" id="A0A371CUT6"/>
<feature type="non-terminal residue" evidence="1">
    <location>
        <position position="466"/>
    </location>
</feature>
<protein>
    <submittedName>
        <fullName evidence="1">Uncharacterized protein</fullName>
    </submittedName>
</protein>
<sequence length="466" mass="52468">MLPYWRHFFEKWIPGVPLPTRQALAGRICDAEADRIIDNMKARLRGRYSTGQSDGWKNIAKTSIIASMVNAEYEPHILHAHDVTHERKTAENLLVIVEAEIDFCEEILEMIIAAWCTDGGGDCAKMHKLLLQKRPHLAAPHCWSHQVRLSVGDYLKVKTPAVAVLNLTLEVIEWFNNHTLALGLLRKQQLGQYGKILALIRPAPTCWTAHYHSSGCLLETEEAIRILILSSKSALVACAGKERAQKDKAQTLLSQIEHPQFWSLLRDVHSHLEPLAIATNATQGDNARLDVVLITLGNLYLTYSDTTRFDAVTRATMHRSLEMRWKKSGRERELYILATLFHVGICRRAFRQNNPLLTPQGLEAVEFSTHTVSSLIMYIMPAVSSSVQGKPVNMINVWRALDSQSSGGRNGLVKFTMLVLSIVPNSAAIERLFSRLGIVQNKYCNRLGPEKARKVVLVKAEIDRDY</sequence>
<reference evidence="1 2" key="1">
    <citation type="journal article" date="2018" name="Biotechnol. Biofuels">
        <title>Integrative visual omics of the white-rot fungus Polyporus brumalis exposes the biotechnological potential of its oxidative enzymes for delignifying raw plant biomass.</title>
        <authorList>
            <person name="Miyauchi S."/>
            <person name="Rancon A."/>
            <person name="Drula E."/>
            <person name="Hage H."/>
            <person name="Chaduli D."/>
            <person name="Favel A."/>
            <person name="Grisel S."/>
            <person name="Henrissat B."/>
            <person name="Herpoel-Gimbert I."/>
            <person name="Ruiz-Duenas F.J."/>
            <person name="Chevret D."/>
            <person name="Hainaut M."/>
            <person name="Lin J."/>
            <person name="Wang M."/>
            <person name="Pangilinan J."/>
            <person name="Lipzen A."/>
            <person name="Lesage-Meessen L."/>
            <person name="Navarro D."/>
            <person name="Riley R."/>
            <person name="Grigoriev I.V."/>
            <person name="Zhou S."/>
            <person name="Raouche S."/>
            <person name="Rosso M.N."/>
        </authorList>
    </citation>
    <scope>NUCLEOTIDE SEQUENCE [LARGE SCALE GENOMIC DNA]</scope>
    <source>
        <strain evidence="1 2">BRFM 1820</strain>
    </source>
</reference>
<dbReference type="Proteomes" id="UP000256964">
    <property type="component" value="Unassembled WGS sequence"/>
</dbReference>
<dbReference type="OrthoDB" id="2423954at2759"/>